<evidence type="ECO:0000313" key="2">
    <source>
        <dbReference type="EMBL" id="MCQ4812916.1"/>
    </source>
</evidence>
<dbReference type="Gene3D" id="3.40.630.30">
    <property type="match status" value="1"/>
</dbReference>
<accession>A0AAW5JZ32</accession>
<dbReference type="EMBL" id="JANFYT010000001">
    <property type="protein sequence ID" value="MCQ4812916.1"/>
    <property type="molecule type" value="Genomic_DNA"/>
</dbReference>
<dbReference type="SUPFAM" id="SSF55729">
    <property type="entry name" value="Acyl-CoA N-acyltransferases (Nat)"/>
    <property type="match status" value="1"/>
</dbReference>
<dbReference type="RefSeq" id="WP_008712064.1">
    <property type="nucleotide sequence ID" value="NZ_CABKQM010000008.1"/>
</dbReference>
<dbReference type="InterPro" id="IPR016181">
    <property type="entry name" value="Acyl_CoA_acyltransferase"/>
</dbReference>
<evidence type="ECO:0000313" key="3">
    <source>
        <dbReference type="Proteomes" id="UP001205919"/>
    </source>
</evidence>
<sequence length="176" mass="20639">MKLVRIKNSGHEKFPEATALYAASFPLHERREDESQRAVLDDEEYHFNLLFEGETFLGLLLCWETERFIYVEHFCILPEMRGKDYGGRALALLSKMGRSVILEIDPPEDDISIRRKAFYERSGYRANGFTHVHPPYRRGFDGHRLVVMSSPAPLSDDGYKDFFRYLCERVMKNEPR</sequence>
<dbReference type="Pfam" id="PF00583">
    <property type="entry name" value="Acetyltransf_1"/>
    <property type="match status" value="1"/>
</dbReference>
<protein>
    <submittedName>
        <fullName evidence="2">GNAT family N-acetyltransferase</fullName>
    </submittedName>
</protein>
<reference evidence="2 3" key="1">
    <citation type="submission" date="2022-06" db="EMBL/GenBank/DDBJ databases">
        <title>Isolation of gut microbiota from human fecal samples.</title>
        <authorList>
            <person name="Pamer E.G."/>
            <person name="Barat B."/>
            <person name="Waligurski E."/>
            <person name="Medina S."/>
            <person name="Paddock L."/>
            <person name="Mostad J."/>
        </authorList>
    </citation>
    <scope>NUCLEOTIDE SEQUENCE [LARGE SCALE GENOMIC DNA]</scope>
    <source>
        <strain evidence="2 3">DFI.9.90</strain>
    </source>
</reference>
<dbReference type="PROSITE" id="PS51186">
    <property type="entry name" value="GNAT"/>
    <property type="match status" value="1"/>
</dbReference>
<organism evidence="2 3">
    <name type="scientific">Cloacibacillus evryensis</name>
    <dbReference type="NCBI Taxonomy" id="508460"/>
    <lineage>
        <taxon>Bacteria</taxon>
        <taxon>Thermotogati</taxon>
        <taxon>Synergistota</taxon>
        <taxon>Synergistia</taxon>
        <taxon>Synergistales</taxon>
        <taxon>Synergistaceae</taxon>
        <taxon>Cloacibacillus</taxon>
    </lineage>
</organism>
<name>A0AAW5JZ32_9BACT</name>
<gene>
    <name evidence="2" type="ORF">NE630_00600</name>
</gene>
<feature type="domain" description="N-acetyltransferase" evidence="1">
    <location>
        <begin position="4"/>
        <end position="153"/>
    </location>
</feature>
<dbReference type="Proteomes" id="UP001205919">
    <property type="component" value="Unassembled WGS sequence"/>
</dbReference>
<comment type="caution">
    <text evidence="2">The sequence shown here is derived from an EMBL/GenBank/DDBJ whole genome shotgun (WGS) entry which is preliminary data.</text>
</comment>
<dbReference type="AlphaFoldDB" id="A0AAW5JZ32"/>
<proteinExistence type="predicted"/>
<dbReference type="InterPro" id="IPR000182">
    <property type="entry name" value="GNAT_dom"/>
</dbReference>
<evidence type="ECO:0000259" key="1">
    <source>
        <dbReference type="PROSITE" id="PS51186"/>
    </source>
</evidence>
<dbReference type="GO" id="GO:0016747">
    <property type="term" value="F:acyltransferase activity, transferring groups other than amino-acyl groups"/>
    <property type="evidence" value="ECO:0007669"/>
    <property type="project" value="InterPro"/>
</dbReference>
<keyword evidence="3" id="KW-1185">Reference proteome</keyword>